<dbReference type="CDD" id="cd00112">
    <property type="entry name" value="LDLa"/>
    <property type="match status" value="1"/>
</dbReference>
<dbReference type="PROSITE" id="PS50068">
    <property type="entry name" value="LDLRA_2"/>
    <property type="match status" value="1"/>
</dbReference>
<accession>A0A1J1IKA2</accession>
<gene>
    <name evidence="4" type="ORF">CLUMA_CG012216</name>
</gene>
<dbReference type="AlphaFoldDB" id="A0A1J1IKA2"/>
<organism evidence="4 5">
    <name type="scientific">Clunio marinus</name>
    <dbReference type="NCBI Taxonomy" id="568069"/>
    <lineage>
        <taxon>Eukaryota</taxon>
        <taxon>Metazoa</taxon>
        <taxon>Ecdysozoa</taxon>
        <taxon>Arthropoda</taxon>
        <taxon>Hexapoda</taxon>
        <taxon>Insecta</taxon>
        <taxon>Pterygota</taxon>
        <taxon>Neoptera</taxon>
        <taxon>Endopterygota</taxon>
        <taxon>Diptera</taxon>
        <taxon>Nematocera</taxon>
        <taxon>Chironomoidea</taxon>
        <taxon>Chironomidae</taxon>
        <taxon>Clunio</taxon>
    </lineage>
</organism>
<comment type="caution">
    <text evidence="3">Lacks conserved residue(s) required for the propagation of feature annotation.</text>
</comment>
<keyword evidence="2" id="KW-0325">Glycoprotein</keyword>
<dbReference type="STRING" id="568069.A0A1J1IKA2"/>
<dbReference type="OrthoDB" id="664115at2759"/>
<dbReference type="FunFam" id="4.10.400.10:FF:000065">
    <property type="entry name" value="Transmembrane protease serine 7"/>
    <property type="match status" value="1"/>
</dbReference>
<keyword evidence="1 3" id="KW-1015">Disulfide bond</keyword>
<evidence type="ECO:0000256" key="2">
    <source>
        <dbReference type="ARBA" id="ARBA00023180"/>
    </source>
</evidence>
<dbReference type="Proteomes" id="UP000183832">
    <property type="component" value="Unassembled WGS sequence"/>
</dbReference>
<reference evidence="4 5" key="1">
    <citation type="submission" date="2015-04" db="EMBL/GenBank/DDBJ databases">
        <authorList>
            <person name="Syromyatnikov M.Y."/>
            <person name="Popov V.N."/>
        </authorList>
    </citation>
    <scope>NUCLEOTIDE SEQUENCE [LARGE SCALE GENOMIC DNA]</scope>
</reference>
<dbReference type="EMBL" id="CVRI01000048">
    <property type="protein sequence ID" value="CRK98881.1"/>
    <property type="molecule type" value="Genomic_DNA"/>
</dbReference>
<evidence type="ECO:0000256" key="1">
    <source>
        <dbReference type="ARBA" id="ARBA00023157"/>
    </source>
</evidence>
<evidence type="ECO:0000256" key="3">
    <source>
        <dbReference type="PROSITE-ProRule" id="PRU00124"/>
    </source>
</evidence>
<dbReference type="InterPro" id="IPR002172">
    <property type="entry name" value="LDrepeatLR_classA_rpt"/>
</dbReference>
<dbReference type="PROSITE" id="PS01209">
    <property type="entry name" value="LDLRA_1"/>
    <property type="match status" value="1"/>
</dbReference>
<proteinExistence type="predicted"/>
<feature type="disulfide bond" evidence="3">
    <location>
        <begin position="36"/>
        <end position="54"/>
    </location>
</feature>
<dbReference type="SUPFAM" id="SSF57424">
    <property type="entry name" value="LDL receptor-like module"/>
    <property type="match status" value="1"/>
</dbReference>
<dbReference type="InterPro" id="IPR023415">
    <property type="entry name" value="LDLR_class-A_CS"/>
</dbReference>
<keyword evidence="5" id="KW-1185">Reference proteome</keyword>
<name>A0A1J1IKA2_9DIPT</name>
<sequence>MFDCQLETYDVGQHENKQINGNDVRQRKCTERQYQCKSGECIHIRYTCDGEFDCSDNSDEDPKQCFNKDRLHTE</sequence>
<protein>
    <submittedName>
        <fullName evidence="4">CLUMA_CG012216, isoform A</fullName>
    </submittedName>
</protein>
<dbReference type="InterPro" id="IPR036055">
    <property type="entry name" value="LDL_receptor-like_sf"/>
</dbReference>
<evidence type="ECO:0000313" key="4">
    <source>
        <dbReference type="EMBL" id="CRK98881.1"/>
    </source>
</evidence>
<feature type="disulfide bond" evidence="3">
    <location>
        <begin position="29"/>
        <end position="41"/>
    </location>
</feature>
<dbReference type="Gene3D" id="4.10.400.10">
    <property type="entry name" value="Low-density Lipoprotein Receptor"/>
    <property type="match status" value="1"/>
</dbReference>
<dbReference type="Pfam" id="PF00057">
    <property type="entry name" value="Ldl_recept_a"/>
    <property type="match status" value="1"/>
</dbReference>
<evidence type="ECO:0000313" key="5">
    <source>
        <dbReference type="Proteomes" id="UP000183832"/>
    </source>
</evidence>
<dbReference type="SMART" id="SM00192">
    <property type="entry name" value="LDLa"/>
    <property type="match status" value="1"/>
</dbReference>